<evidence type="ECO:0000313" key="3">
    <source>
        <dbReference type="Proteomes" id="UP001224674"/>
    </source>
</evidence>
<dbReference type="CDD" id="cd08241">
    <property type="entry name" value="QOR1"/>
    <property type="match status" value="1"/>
</dbReference>
<organism evidence="2 3">
    <name type="scientific">Auritidibacter ignavus</name>
    <dbReference type="NCBI Taxonomy" id="678932"/>
    <lineage>
        <taxon>Bacteria</taxon>
        <taxon>Bacillati</taxon>
        <taxon>Actinomycetota</taxon>
        <taxon>Actinomycetes</taxon>
        <taxon>Micrococcales</taxon>
        <taxon>Micrococcaceae</taxon>
        <taxon>Auritidibacter</taxon>
    </lineage>
</organism>
<dbReference type="InterPro" id="IPR051397">
    <property type="entry name" value="Zn-ADH-like_protein"/>
</dbReference>
<dbReference type="PANTHER" id="PTHR43677:SF4">
    <property type="entry name" value="QUINONE OXIDOREDUCTASE-LIKE PROTEIN 2"/>
    <property type="match status" value="1"/>
</dbReference>
<dbReference type="InterPro" id="IPR013154">
    <property type="entry name" value="ADH-like_N"/>
</dbReference>
<evidence type="ECO:0000313" key="2">
    <source>
        <dbReference type="EMBL" id="WGH92418.1"/>
    </source>
</evidence>
<keyword evidence="2" id="KW-0560">Oxidoreductase</keyword>
<feature type="domain" description="Enoyl reductase (ER)" evidence="1">
    <location>
        <begin position="11"/>
        <end position="318"/>
    </location>
</feature>
<dbReference type="GO" id="GO:0016491">
    <property type="term" value="F:oxidoreductase activity"/>
    <property type="evidence" value="ECO:0007669"/>
    <property type="project" value="UniProtKB-KW"/>
</dbReference>
<accession>A0AAJ6AFM2</accession>
<dbReference type="PANTHER" id="PTHR43677">
    <property type="entry name" value="SHORT-CHAIN DEHYDROGENASE/REDUCTASE"/>
    <property type="match status" value="1"/>
</dbReference>
<dbReference type="InterPro" id="IPR013149">
    <property type="entry name" value="ADH-like_C"/>
</dbReference>
<reference evidence="2 3" key="1">
    <citation type="submission" date="2023-03" db="EMBL/GenBank/DDBJ databases">
        <title>Complete genome sequences of several Auritidibacter ignavus strains isolated from ear infections.</title>
        <authorList>
            <person name="Baehr T."/>
            <person name="Baumhoegger A.M."/>
        </authorList>
    </citation>
    <scope>NUCLEOTIDE SEQUENCE [LARGE SCALE GENOMIC DNA]</scope>
    <source>
        <strain evidence="2 3">BABAE-6</strain>
    </source>
</reference>
<dbReference type="Proteomes" id="UP001224674">
    <property type="component" value="Chromosome"/>
</dbReference>
<dbReference type="InterPro" id="IPR011032">
    <property type="entry name" value="GroES-like_sf"/>
</dbReference>
<dbReference type="SUPFAM" id="SSF51735">
    <property type="entry name" value="NAD(P)-binding Rossmann-fold domains"/>
    <property type="match status" value="1"/>
</dbReference>
<sequence>MRAIQITQLEGPEAIELNEVDDPVVTDPDKEVLIQVKAAGVAFPELLQTRGQYQMKPDLPFIPGAEVSGEVLDAPESTGLVPGDRVAALCLLGGFAEKVTARADLTFKLPDNISFEQGAAFLFNYCTCQFALRRRGAMSSEDTVLVHGAAGGIGTSAIQIAKAFGGREVIGVTSTEEKAEIARAAGADRVVNSENFLEELGRSSVDIVVDPVGGDRFTDSLRALKPEGRLLVIGFTAGSIPEVKVNRLLLNNISVVGVGWGAFGLNKPGFIAEQFADMEEHLAAGRLVPPLGPVFDLAEASKALHVLETRTATGKVVLRA</sequence>
<dbReference type="RefSeq" id="WP_279674528.1">
    <property type="nucleotide sequence ID" value="NZ_CP122566.1"/>
</dbReference>
<proteinExistence type="predicted"/>
<dbReference type="Pfam" id="PF08240">
    <property type="entry name" value="ADH_N"/>
    <property type="match status" value="1"/>
</dbReference>
<dbReference type="Gene3D" id="3.90.180.10">
    <property type="entry name" value="Medium-chain alcohol dehydrogenases, catalytic domain"/>
    <property type="match status" value="1"/>
</dbReference>
<dbReference type="InterPro" id="IPR036291">
    <property type="entry name" value="NAD(P)-bd_dom_sf"/>
</dbReference>
<keyword evidence="3" id="KW-1185">Reference proteome</keyword>
<dbReference type="EMBL" id="CP122566">
    <property type="protein sequence ID" value="WGH92418.1"/>
    <property type="molecule type" value="Genomic_DNA"/>
</dbReference>
<dbReference type="SUPFAM" id="SSF50129">
    <property type="entry name" value="GroES-like"/>
    <property type="match status" value="1"/>
</dbReference>
<name>A0AAJ6AFM2_9MICC</name>
<protein>
    <submittedName>
        <fullName evidence="2">NADPH:quinone oxidoreductase family protein</fullName>
        <ecNumber evidence="2">1.-.-.-</ecNumber>
    </submittedName>
</protein>
<dbReference type="Gene3D" id="3.40.50.720">
    <property type="entry name" value="NAD(P)-binding Rossmann-like Domain"/>
    <property type="match status" value="1"/>
</dbReference>
<gene>
    <name evidence="2" type="ORF">QDX21_08810</name>
</gene>
<dbReference type="AlphaFoldDB" id="A0AAJ6AFM2"/>
<dbReference type="EC" id="1.-.-.-" evidence="2"/>
<dbReference type="InterPro" id="IPR020843">
    <property type="entry name" value="ER"/>
</dbReference>
<evidence type="ECO:0000259" key="1">
    <source>
        <dbReference type="SMART" id="SM00829"/>
    </source>
</evidence>
<dbReference type="Pfam" id="PF00107">
    <property type="entry name" value="ADH_zinc_N"/>
    <property type="match status" value="1"/>
</dbReference>
<dbReference type="SMART" id="SM00829">
    <property type="entry name" value="PKS_ER"/>
    <property type="match status" value="1"/>
</dbReference>